<keyword evidence="1" id="KW-0732">Signal</keyword>
<dbReference type="EMBL" id="JANAWD010000431">
    <property type="protein sequence ID" value="KAJ3479555.1"/>
    <property type="molecule type" value="Genomic_DNA"/>
</dbReference>
<dbReference type="Proteomes" id="UP001212997">
    <property type="component" value="Unassembled WGS sequence"/>
</dbReference>
<dbReference type="PROSITE" id="PS51164">
    <property type="entry name" value="CBM1_2"/>
    <property type="match status" value="1"/>
</dbReference>
<dbReference type="AlphaFoldDB" id="A0AAD5YFS0"/>
<comment type="caution">
    <text evidence="5">The sequence shown here is derived from an EMBL/GenBank/DDBJ whole genome shotgun (WGS) entry which is preliminary data.</text>
</comment>
<proteinExistence type="predicted"/>
<feature type="domain" description="CBM1" evidence="4">
    <location>
        <begin position="388"/>
        <end position="425"/>
    </location>
</feature>
<dbReference type="SMART" id="SM00236">
    <property type="entry name" value="fCBD"/>
    <property type="match status" value="1"/>
</dbReference>
<dbReference type="SUPFAM" id="SSF57180">
    <property type="entry name" value="Cellulose-binding domain"/>
    <property type="match status" value="1"/>
</dbReference>
<reference evidence="5" key="1">
    <citation type="submission" date="2022-07" db="EMBL/GenBank/DDBJ databases">
        <title>Genome Sequence of Physisporinus lineatus.</title>
        <authorList>
            <person name="Buettner E."/>
        </authorList>
    </citation>
    <scope>NUCLEOTIDE SEQUENCE</scope>
    <source>
        <strain evidence="5">VT162</strain>
    </source>
</reference>
<gene>
    <name evidence="5" type="ORF">NLI96_g8972</name>
</gene>
<organism evidence="5 6">
    <name type="scientific">Meripilus lineatus</name>
    <dbReference type="NCBI Taxonomy" id="2056292"/>
    <lineage>
        <taxon>Eukaryota</taxon>
        <taxon>Fungi</taxon>
        <taxon>Dikarya</taxon>
        <taxon>Basidiomycota</taxon>
        <taxon>Agaricomycotina</taxon>
        <taxon>Agaricomycetes</taxon>
        <taxon>Polyporales</taxon>
        <taxon>Meripilaceae</taxon>
        <taxon>Meripilus</taxon>
    </lineage>
</organism>
<feature type="region of interest" description="Disordered" evidence="3">
    <location>
        <begin position="347"/>
        <end position="394"/>
    </location>
</feature>
<name>A0AAD5YFS0_9APHY</name>
<evidence type="ECO:0000256" key="1">
    <source>
        <dbReference type="ARBA" id="ARBA00022729"/>
    </source>
</evidence>
<feature type="compositionally biased region" description="Low complexity" evidence="3">
    <location>
        <begin position="347"/>
        <end position="388"/>
    </location>
</feature>
<dbReference type="GO" id="GO:0016787">
    <property type="term" value="F:hydrolase activity"/>
    <property type="evidence" value="ECO:0007669"/>
    <property type="project" value="UniProtKB-KW"/>
</dbReference>
<dbReference type="Gene3D" id="2.60.120.1160">
    <property type="match status" value="1"/>
</dbReference>
<dbReference type="PANTHER" id="PTHR34612">
    <property type="entry name" value="GH131_N DOMAIN-CONTAINING PROTEIN"/>
    <property type="match status" value="1"/>
</dbReference>
<dbReference type="GO" id="GO:0030248">
    <property type="term" value="F:cellulose binding"/>
    <property type="evidence" value="ECO:0007669"/>
    <property type="project" value="InterPro"/>
</dbReference>
<dbReference type="Pfam" id="PF00734">
    <property type="entry name" value="CBM_1"/>
    <property type="match status" value="1"/>
</dbReference>
<evidence type="ECO:0000256" key="3">
    <source>
        <dbReference type="SAM" id="MobiDB-lite"/>
    </source>
</evidence>
<dbReference type="InterPro" id="IPR000254">
    <property type="entry name" value="CBD"/>
</dbReference>
<keyword evidence="6" id="KW-1185">Reference proteome</keyword>
<dbReference type="InterPro" id="IPR041524">
    <property type="entry name" value="GH131_N"/>
</dbReference>
<keyword evidence="2" id="KW-0378">Hydrolase</keyword>
<dbReference type="GO" id="GO:0005576">
    <property type="term" value="C:extracellular region"/>
    <property type="evidence" value="ECO:0007669"/>
    <property type="project" value="InterPro"/>
</dbReference>
<accession>A0AAD5YFS0</accession>
<evidence type="ECO:0000256" key="2">
    <source>
        <dbReference type="ARBA" id="ARBA00022801"/>
    </source>
</evidence>
<evidence type="ECO:0000259" key="4">
    <source>
        <dbReference type="PROSITE" id="PS51164"/>
    </source>
</evidence>
<dbReference type="GO" id="GO:0005975">
    <property type="term" value="P:carbohydrate metabolic process"/>
    <property type="evidence" value="ECO:0007669"/>
    <property type="project" value="InterPro"/>
</dbReference>
<evidence type="ECO:0000313" key="6">
    <source>
        <dbReference type="Proteomes" id="UP001212997"/>
    </source>
</evidence>
<evidence type="ECO:0000313" key="5">
    <source>
        <dbReference type="EMBL" id="KAJ3479555.1"/>
    </source>
</evidence>
<sequence length="425" mass="46708">MVHLFTNPLKVPLPRLACFTQYHDDSTFSYSTRSSLYLDIFQEFRRPHPREDNLNTTATGNQSADCVEVVLHVGCWFHRPTFFPMWVYPTEKPRSRMISLKPFLALAAAALGGVRAGTTVWSGSFNPFTSAADFDKWSWSSQVGTYQWYIHGSQPTSHYLALDPSYKNPADTSETHGLKVTIDSTATWNSQMERTELIPQTTANLGTGNLFYHFSVKRTNTNPPNSAYEHQVVFFESHFTELKYGVSPNPTDLQWMIQGNSHWSTPFTADTWFNFAYDIDFNAKTVGLWASTGSAPLTKVVQNVATSPSTNSADWHVGVLRIVNDPTPEDWYFSGVYIESGPITTSVGNGSASPSSSSGGSPTTAPPSSSTSVPSTTPVSSTTSASGPKQTQWGQCGGTGYTGPTICADTFKCVAVSPPYYYQCQ</sequence>
<dbReference type="PANTHER" id="PTHR34612:SF6">
    <property type="entry name" value="GLYCOSIDE HYDROLASE 131 CATALYTIC N-TERMINAL DOMAIN-CONTAINING PROTEIN"/>
    <property type="match status" value="1"/>
</dbReference>
<protein>
    <recommendedName>
        <fullName evidence="4">CBM1 domain-containing protein</fullName>
    </recommendedName>
</protein>
<dbReference type="InterPro" id="IPR035971">
    <property type="entry name" value="CBD_sf"/>
</dbReference>
<dbReference type="Pfam" id="PF18271">
    <property type="entry name" value="GH131_N"/>
    <property type="match status" value="1"/>
</dbReference>